<name>A0A847RI30_9BACT</name>
<gene>
    <name evidence="1" type="ORF">HGH92_20485</name>
</gene>
<keyword evidence="2" id="KW-1185">Reference proteome</keyword>
<dbReference type="EMBL" id="JABAIA010000002">
    <property type="protein sequence ID" value="NLR66699.1"/>
    <property type="molecule type" value="Genomic_DNA"/>
</dbReference>
<sequence length="163" mass="17828">MLQQMLTRVSPAELPAALQKIGTSQMDMYTGTLTPEMIFNEITAQLTAQDILLPAAFAARVAAHHGYTEVTLSDTSCWILRLSDDPERYVHLHPGRYSPHSLRIKAAALKTAMAYKAAERNGLLTGELLTDINAVRAMAALSPVRSLEDAQHMLKIISLVSQG</sequence>
<protein>
    <submittedName>
        <fullName evidence="1">Uncharacterized protein</fullName>
    </submittedName>
</protein>
<dbReference type="RefSeq" id="WP_168872608.1">
    <property type="nucleotide sequence ID" value="NZ_JABAIA010000002.1"/>
</dbReference>
<dbReference type="Proteomes" id="UP000570474">
    <property type="component" value="Unassembled WGS sequence"/>
</dbReference>
<dbReference type="AlphaFoldDB" id="A0A847RI30"/>
<proteinExistence type="predicted"/>
<comment type="caution">
    <text evidence="1">The sequence shown here is derived from an EMBL/GenBank/DDBJ whole genome shotgun (WGS) entry which is preliminary data.</text>
</comment>
<accession>A0A847RI30</accession>
<evidence type="ECO:0000313" key="2">
    <source>
        <dbReference type="Proteomes" id="UP000570474"/>
    </source>
</evidence>
<reference evidence="1 2" key="1">
    <citation type="submission" date="2020-04" db="EMBL/GenBank/DDBJ databases">
        <authorList>
            <person name="Yin C."/>
        </authorList>
    </citation>
    <scope>NUCLEOTIDE SEQUENCE [LARGE SCALE GENOMIC DNA]</scope>
    <source>
        <strain evidence="1 2">Ae27</strain>
    </source>
</reference>
<organism evidence="1 2">
    <name type="scientific">Chitinophaga varians</name>
    <dbReference type="NCBI Taxonomy" id="2202339"/>
    <lineage>
        <taxon>Bacteria</taxon>
        <taxon>Pseudomonadati</taxon>
        <taxon>Bacteroidota</taxon>
        <taxon>Chitinophagia</taxon>
        <taxon>Chitinophagales</taxon>
        <taxon>Chitinophagaceae</taxon>
        <taxon>Chitinophaga</taxon>
    </lineage>
</organism>
<evidence type="ECO:0000313" key="1">
    <source>
        <dbReference type="EMBL" id="NLR66699.1"/>
    </source>
</evidence>